<evidence type="ECO:0000256" key="7">
    <source>
        <dbReference type="ARBA" id="ARBA00022723"/>
    </source>
</evidence>
<evidence type="ECO:0000256" key="4">
    <source>
        <dbReference type="ARBA" id="ARBA00022640"/>
    </source>
</evidence>
<keyword evidence="13 15" id="KW-0472">Membrane</keyword>
<gene>
    <name evidence="17" type="ORF">Vretifemale_14818</name>
    <name evidence="18" type="ORF">Vretimale_11602</name>
</gene>
<evidence type="ECO:0000313" key="20">
    <source>
        <dbReference type="Proteomes" id="UP000747110"/>
    </source>
</evidence>
<dbReference type="OrthoDB" id="426882at2759"/>
<protein>
    <recommendedName>
        <fullName evidence="16">Rieske domain-containing protein</fullName>
    </recommendedName>
</protein>
<dbReference type="Pfam" id="PF00355">
    <property type="entry name" value="Rieske"/>
    <property type="match status" value="1"/>
</dbReference>
<evidence type="ECO:0000313" key="18">
    <source>
        <dbReference type="EMBL" id="GIM07478.1"/>
    </source>
</evidence>
<evidence type="ECO:0000256" key="3">
    <source>
        <dbReference type="ARBA" id="ARBA00022528"/>
    </source>
</evidence>
<dbReference type="Pfam" id="PF08417">
    <property type="entry name" value="PaO"/>
    <property type="match status" value="1"/>
</dbReference>
<keyword evidence="11" id="KW-0408">Iron</keyword>
<dbReference type="PROSITE" id="PS51296">
    <property type="entry name" value="RIESKE"/>
    <property type="match status" value="1"/>
</dbReference>
<keyword evidence="5 15" id="KW-0812">Transmembrane</keyword>
<evidence type="ECO:0000256" key="12">
    <source>
        <dbReference type="ARBA" id="ARBA00023014"/>
    </source>
</evidence>
<dbReference type="GO" id="GO:0009507">
    <property type="term" value="C:chloroplast"/>
    <property type="evidence" value="ECO:0007669"/>
    <property type="project" value="UniProtKB-SubCell"/>
</dbReference>
<dbReference type="InterPro" id="IPR050584">
    <property type="entry name" value="Cholesterol_7-desaturase"/>
</dbReference>
<evidence type="ECO:0000256" key="1">
    <source>
        <dbReference type="ARBA" id="ARBA00004229"/>
    </source>
</evidence>
<evidence type="ECO:0000256" key="8">
    <source>
        <dbReference type="ARBA" id="ARBA00022946"/>
    </source>
</evidence>
<dbReference type="Gene3D" id="2.102.10.10">
    <property type="entry name" value="Rieske [2Fe-2S] iron-sulphur domain"/>
    <property type="match status" value="1"/>
</dbReference>
<evidence type="ECO:0000256" key="6">
    <source>
        <dbReference type="ARBA" id="ARBA00022714"/>
    </source>
</evidence>
<evidence type="ECO:0000256" key="13">
    <source>
        <dbReference type="ARBA" id="ARBA00023136"/>
    </source>
</evidence>
<evidence type="ECO:0000313" key="17">
    <source>
        <dbReference type="EMBL" id="GIL86528.1"/>
    </source>
</evidence>
<evidence type="ECO:0000256" key="11">
    <source>
        <dbReference type="ARBA" id="ARBA00023004"/>
    </source>
</evidence>
<keyword evidence="10" id="KW-0560">Oxidoreductase</keyword>
<dbReference type="GO" id="GO:0051537">
    <property type="term" value="F:2 iron, 2 sulfur cluster binding"/>
    <property type="evidence" value="ECO:0007669"/>
    <property type="project" value="UniProtKB-KW"/>
</dbReference>
<keyword evidence="8" id="KW-0809">Transit peptide</keyword>
<dbReference type="AlphaFoldDB" id="A0A8J4GHZ9"/>
<feature type="transmembrane region" description="Helical" evidence="15">
    <location>
        <begin position="838"/>
        <end position="860"/>
    </location>
</feature>
<feature type="transmembrane region" description="Helical" evidence="15">
    <location>
        <begin position="805"/>
        <end position="826"/>
    </location>
</feature>
<proteinExistence type="predicted"/>
<dbReference type="SUPFAM" id="SSF55961">
    <property type="entry name" value="Bet v1-like"/>
    <property type="match status" value="1"/>
</dbReference>
<keyword evidence="12" id="KW-0411">Iron-sulfur</keyword>
<dbReference type="Proteomes" id="UP000747110">
    <property type="component" value="Unassembled WGS sequence"/>
</dbReference>
<dbReference type="Proteomes" id="UP000722791">
    <property type="component" value="Unassembled WGS sequence"/>
</dbReference>
<comment type="subcellular location">
    <subcellularLocation>
        <location evidence="2">Membrane</location>
    </subcellularLocation>
    <subcellularLocation>
        <location evidence="1">Plastid</location>
        <location evidence="1">Chloroplast</location>
    </subcellularLocation>
</comment>
<feature type="transmembrane region" description="Helical" evidence="15">
    <location>
        <begin position="872"/>
        <end position="889"/>
    </location>
</feature>
<keyword evidence="4" id="KW-0934">Plastid</keyword>
<feature type="region of interest" description="Disordered" evidence="14">
    <location>
        <begin position="164"/>
        <end position="393"/>
    </location>
</feature>
<keyword evidence="6" id="KW-0001">2Fe-2S</keyword>
<feature type="domain" description="Rieske" evidence="16">
    <location>
        <begin position="402"/>
        <end position="510"/>
    </location>
</feature>
<dbReference type="PANTHER" id="PTHR21266:SF32">
    <property type="entry name" value="CHOLESTEROL 7-DESATURASE NVD"/>
    <property type="match status" value="1"/>
</dbReference>
<evidence type="ECO:0000256" key="15">
    <source>
        <dbReference type="SAM" id="Phobius"/>
    </source>
</evidence>
<organism evidence="18 19">
    <name type="scientific">Volvox reticuliferus</name>
    <dbReference type="NCBI Taxonomy" id="1737510"/>
    <lineage>
        <taxon>Eukaryota</taxon>
        <taxon>Viridiplantae</taxon>
        <taxon>Chlorophyta</taxon>
        <taxon>core chlorophytes</taxon>
        <taxon>Chlorophyceae</taxon>
        <taxon>CS clade</taxon>
        <taxon>Chlamydomonadales</taxon>
        <taxon>Volvocaceae</taxon>
        <taxon>Volvox</taxon>
    </lineage>
</organism>
<keyword evidence="20" id="KW-1185">Reference proteome</keyword>
<dbReference type="GO" id="GO:0010277">
    <property type="term" value="F:chlorophyllide a oxygenase activity"/>
    <property type="evidence" value="ECO:0007669"/>
    <property type="project" value="InterPro"/>
</dbReference>
<evidence type="ECO:0000313" key="19">
    <source>
        <dbReference type="Proteomes" id="UP000722791"/>
    </source>
</evidence>
<dbReference type="SUPFAM" id="SSF50022">
    <property type="entry name" value="ISP domain"/>
    <property type="match status" value="1"/>
</dbReference>
<feature type="compositionally biased region" description="Basic and acidic residues" evidence="14">
    <location>
        <begin position="379"/>
        <end position="393"/>
    </location>
</feature>
<comment type="caution">
    <text evidence="18">The sequence shown here is derived from an EMBL/GenBank/DDBJ whole genome shotgun (WGS) entry which is preliminary data.</text>
</comment>
<evidence type="ECO:0000256" key="14">
    <source>
        <dbReference type="SAM" id="MobiDB-lite"/>
    </source>
</evidence>
<dbReference type="EMBL" id="BNCP01000036">
    <property type="protein sequence ID" value="GIL86528.1"/>
    <property type="molecule type" value="Genomic_DNA"/>
</dbReference>
<keyword evidence="9 15" id="KW-1133">Transmembrane helix</keyword>
<dbReference type="InterPro" id="IPR013626">
    <property type="entry name" value="PaO"/>
</dbReference>
<evidence type="ECO:0000256" key="5">
    <source>
        <dbReference type="ARBA" id="ARBA00022692"/>
    </source>
</evidence>
<sequence length="907" mass="97118">MLLFASEGTSVFQCGTAQRTGRAPVLGVPRTWMNDISHHSRKAKCIRKGTLRLCTPNRTGADSDDLLMREGSNTLGNSTKPSIRKLPEGLLSREDNAGIGFSLPAVSRVVPEGMLSRDEERYSDSSAQNSIRIIPEGLLSREDNFTATTGASVAGRVVPEGLLSHEEGSDSESSSTPPVRNVPEGLLSHEEGSDSESSSTPPVRNVPEGLLSHEEGSDSESSSTPPVRNVPEGLLSHEEGSDSESSSTPPVRNVPEGLLSHEEGSDSESSSTPPVRNVPEGLLSHEEGSDSESSSTPPVRNVPEGLLSHEEGSDSESSSTPPVRNVPEGLLSHEEGSDSESSSTPPVRNVPEGLLSHEEGSDSESSSTPPVRNVPEGLLSHEEGSDTERESEPDQFKWWQQWYPVAPLDALDPSRPHPFTLLGQDLVLWRDGSGVWRAFKDMCPHRLAPLSEGRVEKDGTLMCAYHGWRFNGSGACTALPFCSPDDPSVRNPRSCAIVYPTLQRGGLLWVWGQGGPTAAAAAAAKQPPLPPEVKEDGTPTPGVRFMGWNHRYLPYGHTFFIENVVDPAHVSVSHHNIAGDRYKDPRFFHMDVIRPVSKDGGFAVSIPDPLRDGVAEAITHFAPPGCVRIEQKNKNGTRSVLALYGTPVKPGWTMLVGQQMMVEASGGGARAKSIVGFVGNALPQWLSHVLGALFLNQDTVFLHQQERILARKLLEGEQRDPAGVRNARKPSPRRRATYFMPGQADRGVEAWCRWLETYGGGDVPYAPGTPPLLSAEMDRDSLFDTWNAHTRHCTICLTALKRLQLARAAAIAVGLAATAVMLGAVVSKAAADSAAAAALAGVASAPVIAASSSGVVASALRAAGWLLTSWEGVAVLLLAAVAMVVVLAANKIEQMMHRVEYSHADNN</sequence>
<dbReference type="InterPro" id="IPR017941">
    <property type="entry name" value="Rieske_2Fe-2S"/>
</dbReference>
<evidence type="ECO:0000256" key="10">
    <source>
        <dbReference type="ARBA" id="ARBA00023002"/>
    </source>
</evidence>
<dbReference type="GO" id="GO:0016020">
    <property type="term" value="C:membrane"/>
    <property type="evidence" value="ECO:0007669"/>
    <property type="project" value="UniProtKB-SubCell"/>
</dbReference>
<name>A0A8J4GHZ9_9CHLO</name>
<dbReference type="InterPro" id="IPR036922">
    <property type="entry name" value="Rieske_2Fe-2S_sf"/>
</dbReference>
<evidence type="ECO:0000259" key="16">
    <source>
        <dbReference type="PROSITE" id="PS51296"/>
    </source>
</evidence>
<evidence type="ECO:0000256" key="9">
    <source>
        <dbReference type="ARBA" id="ARBA00022989"/>
    </source>
</evidence>
<keyword evidence="7" id="KW-0479">Metal-binding</keyword>
<accession>A0A8J4GHZ9</accession>
<reference evidence="18" key="1">
    <citation type="journal article" date="2021" name="Proc. Natl. Acad. Sci. U.S.A.">
        <title>Three genomes in the algal genus Volvox reveal the fate of a haploid sex-determining region after a transition to homothallism.</title>
        <authorList>
            <person name="Yamamoto K."/>
            <person name="Hamaji T."/>
            <person name="Kawai-Toyooka H."/>
            <person name="Matsuzaki R."/>
            <person name="Takahashi F."/>
            <person name="Nishimura Y."/>
            <person name="Kawachi M."/>
            <person name="Noguchi H."/>
            <person name="Minakuchi Y."/>
            <person name="Umen J.G."/>
            <person name="Toyoda A."/>
            <person name="Nozaki H."/>
        </authorList>
    </citation>
    <scope>NUCLEOTIDE SEQUENCE</scope>
    <source>
        <strain evidence="18">NIES-3785</strain>
        <strain evidence="17">NIES-3786</strain>
    </source>
</reference>
<dbReference type="EMBL" id="BNCQ01000024">
    <property type="protein sequence ID" value="GIM07478.1"/>
    <property type="molecule type" value="Genomic_DNA"/>
</dbReference>
<keyword evidence="3" id="KW-0150">Chloroplast</keyword>
<dbReference type="GO" id="GO:0046872">
    <property type="term" value="F:metal ion binding"/>
    <property type="evidence" value="ECO:0007669"/>
    <property type="project" value="UniProtKB-KW"/>
</dbReference>
<dbReference type="PANTHER" id="PTHR21266">
    <property type="entry name" value="IRON-SULFUR DOMAIN CONTAINING PROTEIN"/>
    <property type="match status" value="1"/>
</dbReference>
<evidence type="ECO:0000256" key="2">
    <source>
        <dbReference type="ARBA" id="ARBA00004370"/>
    </source>
</evidence>